<name>A0A6L9LBL7_9BACT</name>
<reference evidence="1 2" key="1">
    <citation type="submission" date="2020-02" db="EMBL/GenBank/DDBJ databases">
        <title>Draft genome sequence of two Spirosoma agri KCTC 52727 and Spirosoma terrae KCTC 52035.</title>
        <authorList>
            <person name="Rojas J."/>
            <person name="Ambika Manirajan B."/>
            <person name="Suarez C."/>
            <person name="Ratering S."/>
            <person name="Schnell S."/>
        </authorList>
    </citation>
    <scope>NUCLEOTIDE SEQUENCE [LARGE SCALE GENOMIC DNA]</scope>
    <source>
        <strain evidence="1 2">KCTC 52035</strain>
    </source>
</reference>
<dbReference type="AlphaFoldDB" id="A0A6L9LBL7"/>
<organism evidence="1 2">
    <name type="scientific">Spirosoma terrae</name>
    <dbReference type="NCBI Taxonomy" id="1968276"/>
    <lineage>
        <taxon>Bacteria</taxon>
        <taxon>Pseudomonadati</taxon>
        <taxon>Bacteroidota</taxon>
        <taxon>Cytophagia</taxon>
        <taxon>Cytophagales</taxon>
        <taxon>Cytophagaceae</taxon>
        <taxon>Spirosoma</taxon>
    </lineage>
</organism>
<protein>
    <submittedName>
        <fullName evidence="1">Uncharacterized protein</fullName>
    </submittedName>
</protein>
<dbReference type="RefSeq" id="WP_163948812.1">
    <property type="nucleotide sequence ID" value="NZ_JAAFZH010000005.1"/>
</dbReference>
<dbReference type="EMBL" id="JAAFZH010000005">
    <property type="protein sequence ID" value="NDU95868.1"/>
    <property type="molecule type" value="Genomic_DNA"/>
</dbReference>
<keyword evidence="2" id="KW-1185">Reference proteome</keyword>
<evidence type="ECO:0000313" key="1">
    <source>
        <dbReference type="EMBL" id="NDU95868.1"/>
    </source>
</evidence>
<dbReference type="PROSITE" id="PS51257">
    <property type="entry name" value="PROKAR_LIPOPROTEIN"/>
    <property type="match status" value="1"/>
</dbReference>
<evidence type="ECO:0000313" key="2">
    <source>
        <dbReference type="Proteomes" id="UP000474175"/>
    </source>
</evidence>
<proteinExistence type="predicted"/>
<gene>
    <name evidence="1" type="ORF">GK108_13375</name>
</gene>
<dbReference type="Proteomes" id="UP000474175">
    <property type="component" value="Unassembled WGS sequence"/>
</dbReference>
<comment type="caution">
    <text evidence="1">The sequence shown here is derived from an EMBL/GenBank/DDBJ whole genome shotgun (WGS) entry which is preliminary data.</text>
</comment>
<sequence>MTYFSRVTYLVALLLGYVLTGCQSVAESKKESVTSADSAAHCVAKGMPSRAAAIRQVKADML</sequence>
<accession>A0A6L9LBL7</accession>